<organism evidence="11 12">
    <name type="scientific">Leersia perrieri</name>
    <dbReference type="NCBI Taxonomy" id="77586"/>
    <lineage>
        <taxon>Eukaryota</taxon>
        <taxon>Viridiplantae</taxon>
        <taxon>Streptophyta</taxon>
        <taxon>Embryophyta</taxon>
        <taxon>Tracheophyta</taxon>
        <taxon>Spermatophyta</taxon>
        <taxon>Magnoliopsida</taxon>
        <taxon>Liliopsida</taxon>
        <taxon>Poales</taxon>
        <taxon>Poaceae</taxon>
        <taxon>BOP clade</taxon>
        <taxon>Oryzoideae</taxon>
        <taxon>Oryzeae</taxon>
        <taxon>Oryzinae</taxon>
        <taxon>Leersia</taxon>
    </lineage>
</organism>
<dbReference type="PRINTS" id="PR00382">
    <property type="entry name" value="LIPIDTRNSFER"/>
</dbReference>
<reference evidence="11" key="3">
    <citation type="submission" date="2015-04" db="UniProtKB">
        <authorList>
            <consortium name="EnsemblPlants"/>
        </authorList>
    </citation>
    <scope>IDENTIFICATION</scope>
</reference>
<evidence type="ECO:0000256" key="7">
    <source>
        <dbReference type="ARBA" id="ARBA00023288"/>
    </source>
</evidence>
<dbReference type="PANTHER" id="PTHR33044">
    <property type="entry name" value="BIFUNCTIONAL INHIBITOR/LIPID-TRANSFER PROTEIN/SEED STORAGE 2S ALBUMIN SUPERFAMILY PROTEIN-RELATED"/>
    <property type="match status" value="1"/>
</dbReference>
<evidence type="ECO:0000313" key="12">
    <source>
        <dbReference type="Proteomes" id="UP000032180"/>
    </source>
</evidence>
<keyword evidence="9" id="KW-0812">Transmembrane</keyword>
<keyword evidence="5" id="KW-1015">Disulfide bond</keyword>
<feature type="region of interest" description="Disordered" evidence="8">
    <location>
        <begin position="117"/>
        <end position="156"/>
    </location>
</feature>
<keyword evidence="7" id="KW-0449">Lipoprotein</keyword>
<name>A0A0D9WW27_9ORYZ</name>
<evidence type="ECO:0000256" key="1">
    <source>
        <dbReference type="ARBA" id="ARBA00004609"/>
    </source>
</evidence>
<dbReference type="Gene3D" id="1.10.110.10">
    <property type="entry name" value="Plant lipid-transfer and hydrophobic proteins"/>
    <property type="match status" value="1"/>
</dbReference>
<dbReference type="GO" id="GO:0006869">
    <property type="term" value="P:lipid transport"/>
    <property type="evidence" value="ECO:0007669"/>
    <property type="project" value="InterPro"/>
</dbReference>
<evidence type="ECO:0000256" key="6">
    <source>
        <dbReference type="ARBA" id="ARBA00023180"/>
    </source>
</evidence>
<dbReference type="STRING" id="77586.A0A0D9WW27"/>
<reference evidence="12" key="2">
    <citation type="submission" date="2013-12" db="EMBL/GenBank/DDBJ databases">
        <authorList>
            <person name="Yu Y."/>
            <person name="Lee S."/>
            <person name="de Baynast K."/>
            <person name="Wissotski M."/>
            <person name="Liu L."/>
            <person name="Talag J."/>
            <person name="Goicoechea J."/>
            <person name="Angelova A."/>
            <person name="Jetty R."/>
            <person name="Kudrna D."/>
            <person name="Golser W."/>
            <person name="Rivera L."/>
            <person name="Zhang J."/>
            <person name="Wing R."/>
        </authorList>
    </citation>
    <scope>NUCLEOTIDE SEQUENCE</scope>
</reference>
<evidence type="ECO:0000256" key="5">
    <source>
        <dbReference type="ARBA" id="ARBA00023157"/>
    </source>
</evidence>
<comment type="similarity">
    <text evidence="2">Belongs to the plant LTP family.</text>
</comment>
<dbReference type="InterPro" id="IPR036312">
    <property type="entry name" value="Bifun_inhib/LTP/seed_sf"/>
</dbReference>
<keyword evidence="3" id="KW-0336">GPI-anchor</keyword>
<dbReference type="CDD" id="cd00010">
    <property type="entry name" value="AAI_LTSS"/>
    <property type="match status" value="1"/>
</dbReference>
<dbReference type="AlphaFoldDB" id="A0A0D9WW27"/>
<evidence type="ECO:0000256" key="8">
    <source>
        <dbReference type="SAM" id="MobiDB-lite"/>
    </source>
</evidence>
<dbReference type="GO" id="GO:0008289">
    <property type="term" value="F:lipid binding"/>
    <property type="evidence" value="ECO:0007669"/>
    <property type="project" value="InterPro"/>
</dbReference>
<feature type="transmembrane region" description="Helical" evidence="9">
    <location>
        <begin position="7"/>
        <end position="27"/>
    </location>
</feature>
<dbReference type="GO" id="GO:0005886">
    <property type="term" value="C:plasma membrane"/>
    <property type="evidence" value="ECO:0007669"/>
    <property type="project" value="UniProtKB-SubCell"/>
</dbReference>
<keyword evidence="6" id="KW-0325">Glycoprotein</keyword>
<keyword evidence="12" id="KW-1185">Reference proteome</keyword>
<keyword evidence="4" id="KW-0732">Signal</keyword>
<comment type="subcellular location">
    <subcellularLocation>
        <location evidence="1">Cell membrane</location>
        <topology evidence="1">Lipid-anchor</topology>
        <topology evidence="1">GPI-anchor</topology>
    </subcellularLocation>
</comment>
<dbReference type="InterPro" id="IPR000528">
    <property type="entry name" value="Plant_nsLTP"/>
</dbReference>
<evidence type="ECO:0000259" key="10">
    <source>
        <dbReference type="SMART" id="SM00499"/>
    </source>
</evidence>
<dbReference type="SMART" id="SM00499">
    <property type="entry name" value="AAI"/>
    <property type="match status" value="1"/>
</dbReference>
<protein>
    <recommendedName>
        <fullName evidence="10">Bifunctional inhibitor/plant lipid transfer protein/seed storage helical domain-containing protein</fullName>
    </recommendedName>
</protein>
<dbReference type="InterPro" id="IPR043325">
    <property type="entry name" value="LTSS"/>
</dbReference>
<dbReference type="FunFam" id="1.10.110.10:FF:000001">
    <property type="entry name" value="Bifunctional inhibitor/lipid-transfer protein/seed storage 2S albumin superfamily protein"/>
    <property type="match status" value="1"/>
</dbReference>
<proteinExistence type="inferred from homology"/>
<dbReference type="eggNOG" id="ENOG502S0AW">
    <property type="taxonomic scope" value="Eukaryota"/>
</dbReference>
<dbReference type="SUPFAM" id="SSF47699">
    <property type="entry name" value="Bifunctional inhibitor/lipid-transfer protein/seed storage 2S albumin"/>
    <property type="match status" value="1"/>
</dbReference>
<dbReference type="Proteomes" id="UP000032180">
    <property type="component" value="Chromosome 7"/>
</dbReference>
<dbReference type="InterPro" id="IPR016140">
    <property type="entry name" value="Bifunc_inhib/LTP/seed_store"/>
</dbReference>
<evidence type="ECO:0000313" key="11">
    <source>
        <dbReference type="EnsemblPlants" id="LPERR07G04200.1"/>
    </source>
</evidence>
<dbReference type="GO" id="GO:0098552">
    <property type="term" value="C:side of membrane"/>
    <property type="evidence" value="ECO:0007669"/>
    <property type="project" value="UniProtKB-KW"/>
</dbReference>
<dbReference type="HOGENOM" id="CLU_089796_3_2_1"/>
<evidence type="ECO:0000256" key="2">
    <source>
        <dbReference type="ARBA" id="ARBA00009748"/>
    </source>
</evidence>
<keyword evidence="9" id="KW-1133">Transmembrane helix</keyword>
<dbReference type="Gramene" id="LPERR07G04200.1">
    <property type="protein sequence ID" value="LPERR07G04200.1"/>
    <property type="gene ID" value="LPERR07G04200"/>
</dbReference>
<feature type="domain" description="Bifunctional inhibitor/plant lipid transfer protein/seed storage helical" evidence="10">
    <location>
        <begin position="37"/>
        <end position="114"/>
    </location>
</feature>
<reference evidence="11 12" key="1">
    <citation type="submission" date="2012-08" db="EMBL/GenBank/DDBJ databases">
        <title>Oryza genome evolution.</title>
        <authorList>
            <person name="Wing R.A."/>
        </authorList>
    </citation>
    <scope>NUCLEOTIDE SEQUENCE</scope>
</reference>
<evidence type="ECO:0000256" key="3">
    <source>
        <dbReference type="ARBA" id="ARBA00022622"/>
    </source>
</evidence>
<dbReference type="Pfam" id="PF14368">
    <property type="entry name" value="LTP_2"/>
    <property type="match status" value="1"/>
</dbReference>
<accession>A0A0D9WW27</accession>
<dbReference type="EnsemblPlants" id="LPERR07G04200.1">
    <property type="protein sequence ID" value="LPERR07G04200.1"/>
    <property type="gene ID" value="LPERR07G04200"/>
</dbReference>
<evidence type="ECO:0000256" key="9">
    <source>
        <dbReference type="SAM" id="Phobius"/>
    </source>
</evidence>
<keyword evidence="9" id="KW-0472">Membrane</keyword>
<feature type="compositionally biased region" description="Low complexity" evidence="8">
    <location>
        <begin position="142"/>
        <end position="156"/>
    </location>
</feature>
<evidence type="ECO:0000256" key="4">
    <source>
        <dbReference type="ARBA" id="ARBA00022729"/>
    </source>
</evidence>
<sequence>MAARKETGISLTPVMALVMMVVVMMLASRASSQNNGCSSVMMTLSPCLDYISGKSLLPEFTCCTTLAGVVQSDPRCLCMVLDGTAASFGISINHTRALELPGECKVQAPPISQCTAVPTPPAAPEAPTLTDEPVETNEDVASPPAGSTGSNTSSSAINSKQTASLMATVLIPTCALLSVF</sequence>